<reference evidence="3" key="2">
    <citation type="submission" date="2023-11" db="UniProtKB">
        <authorList>
            <consortium name="WormBaseParasite"/>
        </authorList>
    </citation>
    <scope>IDENTIFICATION</scope>
</reference>
<organism evidence="2 3">
    <name type="scientific">Trichobilharzia regenti</name>
    <name type="common">Nasal bird schistosome</name>
    <dbReference type="NCBI Taxonomy" id="157069"/>
    <lineage>
        <taxon>Eukaryota</taxon>
        <taxon>Metazoa</taxon>
        <taxon>Spiralia</taxon>
        <taxon>Lophotrochozoa</taxon>
        <taxon>Platyhelminthes</taxon>
        <taxon>Trematoda</taxon>
        <taxon>Digenea</taxon>
        <taxon>Strigeidida</taxon>
        <taxon>Schistosomatoidea</taxon>
        <taxon>Schistosomatidae</taxon>
        <taxon>Trichobilharzia</taxon>
    </lineage>
</organism>
<protein>
    <submittedName>
        <fullName evidence="3">Rab-GAP TBC domain-containing protein</fullName>
    </submittedName>
</protein>
<feature type="compositionally biased region" description="Low complexity" evidence="1">
    <location>
        <begin position="7"/>
        <end position="23"/>
    </location>
</feature>
<sequence length="731" mass="83457">MKKVEESFSNASAANSTSASISTPGKLSAYNRHFDGSGRGAGAGEQQLVWFANIRKPFLLNDYPQVTLAEKMKSRQCLNPMAATSGGGGTTIHEKIKEYEQILPNPTKDDMTETASTLMSNKPMVGFFTGYHHQHGRINQGNSRGFLKTIPRVKKSKQVLTHSVNFEKCIKSLLTGNFSSSSSPSSSSAAGSRFDNRIHQTQKFSIHHSGSSRKDTEVDHIGLSYSSLSIPSSFWLTTTTTTESDGTDTFESTTAGAEASKKSGHHHHHYHHHHHEKKPTDGFQNEVSDSGKPQGRNILVTNKIIPPPLPLGYSSHRSTSGSLHVTYPKELAANQFSLMDETEEKVKEYRLRGFSQPYIPDMHTCLPGIDVLKVKIRDYDLKLDAKVDNLARYRHAYKIGILNDKKLKNFFTIKRPDTLPDCLQRLVRLGSLSQLSAPREKEKNELEALQRERKYCRIVVKRTDTALDDVRELWLESRYIIHDQFSYWLSEGKPNEAYSHLSVMEAEEQIRHYTKLLKSSGLYPTSSIRHQWLNLLSTFIHHDHLLNTLMTTIDIWLNGLLEGLFNPERTVREETCYLLAYLFIESRLTHLLANYTSIDLCYDVTMTVLRAIELYPITFIHYYTLLALMIEGCPVLSILQAILDKCPYTKCILLQHYWPRLIYYILKFWPLKQFSNDRLELFEINDSLDKGYMNPISKVNSKLAQSELGKRFLFITKPMTVWLPQWLRPDG</sequence>
<proteinExistence type="predicted"/>
<evidence type="ECO:0000313" key="2">
    <source>
        <dbReference type="Proteomes" id="UP000050795"/>
    </source>
</evidence>
<dbReference type="AlphaFoldDB" id="A0AA85IZK8"/>
<reference evidence="2" key="1">
    <citation type="submission" date="2022-06" db="EMBL/GenBank/DDBJ databases">
        <authorList>
            <person name="Berger JAMES D."/>
            <person name="Berger JAMES D."/>
        </authorList>
    </citation>
    <scope>NUCLEOTIDE SEQUENCE [LARGE SCALE GENOMIC DNA]</scope>
</reference>
<feature type="compositionally biased region" description="Low complexity" evidence="1">
    <location>
        <begin position="241"/>
        <end position="254"/>
    </location>
</feature>
<keyword evidence="2" id="KW-1185">Reference proteome</keyword>
<evidence type="ECO:0000313" key="3">
    <source>
        <dbReference type="WBParaSite" id="TREG1_118950.1"/>
    </source>
</evidence>
<accession>A0AA85IZK8</accession>
<name>A0AA85IZK8_TRIRE</name>
<feature type="compositionally biased region" description="Basic residues" evidence="1">
    <location>
        <begin position="262"/>
        <end position="277"/>
    </location>
</feature>
<evidence type="ECO:0000256" key="1">
    <source>
        <dbReference type="SAM" id="MobiDB-lite"/>
    </source>
</evidence>
<feature type="region of interest" description="Disordered" evidence="1">
    <location>
        <begin position="241"/>
        <end position="295"/>
    </location>
</feature>
<dbReference type="Proteomes" id="UP000050795">
    <property type="component" value="Unassembled WGS sequence"/>
</dbReference>
<dbReference type="WBParaSite" id="TREG1_118950.1">
    <property type="protein sequence ID" value="TREG1_118950.1"/>
    <property type="gene ID" value="TREG1_118950"/>
</dbReference>
<feature type="region of interest" description="Disordered" evidence="1">
    <location>
        <begin position="1"/>
        <end position="26"/>
    </location>
</feature>